<dbReference type="AlphaFoldDB" id="A0ABD2QKM0"/>
<protein>
    <submittedName>
        <fullName evidence="1">Uncharacterized protein</fullName>
    </submittedName>
</protein>
<dbReference type="Proteomes" id="UP001626550">
    <property type="component" value="Unassembled WGS sequence"/>
</dbReference>
<evidence type="ECO:0000313" key="2">
    <source>
        <dbReference type="Proteomes" id="UP001626550"/>
    </source>
</evidence>
<proteinExistence type="predicted"/>
<name>A0ABD2QKM0_9PLAT</name>
<sequence>MESPHCESAFQRQSPIIHCPGKMDKALKRPAAFSTLSLLGVDVEGPPNKLLKESSDDEPQTMDLESLDCNENKTAFVVGQSWSKVCKLISQNEEVEIAGVNFNVPRFTGIGAG</sequence>
<evidence type="ECO:0000313" key="1">
    <source>
        <dbReference type="EMBL" id="KAL3320071.1"/>
    </source>
</evidence>
<keyword evidence="2" id="KW-1185">Reference proteome</keyword>
<organism evidence="1 2">
    <name type="scientific">Cichlidogyrus casuarinus</name>
    <dbReference type="NCBI Taxonomy" id="1844966"/>
    <lineage>
        <taxon>Eukaryota</taxon>
        <taxon>Metazoa</taxon>
        <taxon>Spiralia</taxon>
        <taxon>Lophotrochozoa</taxon>
        <taxon>Platyhelminthes</taxon>
        <taxon>Monogenea</taxon>
        <taxon>Monopisthocotylea</taxon>
        <taxon>Dactylogyridea</taxon>
        <taxon>Ancyrocephalidae</taxon>
        <taxon>Cichlidogyrus</taxon>
    </lineage>
</organism>
<accession>A0ABD2QKM0</accession>
<comment type="caution">
    <text evidence="1">The sequence shown here is derived from an EMBL/GenBank/DDBJ whole genome shotgun (WGS) entry which is preliminary data.</text>
</comment>
<dbReference type="EMBL" id="JBJKFK010000079">
    <property type="protein sequence ID" value="KAL3320071.1"/>
    <property type="molecule type" value="Genomic_DNA"/>
</dbReference>
<gene>
    <name evidence="1" type="ORF">Ciccas_001260</name>
</gene>
<reference evidence="1 2" key="1">
    <citation type="submission" date="2024-11" db="EMBL/GenBank/DDBJ databases">
        <title>Adaptive evolution of stress response genes in parasites aligns with host niche diversity.</title>
        <authorList>
            <person name="Hahn C."/>
            <person name="Resl P."/>
        </authorList>
    </citation>
    <scope>NUCLEOTIDE SEQUENCE [LARGE SCALE GENOMIC DNA]</scope>
    <source>
        <strain evidence="1">EGGRZ-B1_66</strain>
        <tissue evidence="1">Body</tissue>
    </source>
</reference>